<evidence type="ECO:0000256" key="8">
    <source>
        <dbReference type="ARBA" id="ARBA00022840"/>
    </source>
</evidence>
<dbReference type="GO" id="GO:0005524">
    <property type="term" value="F:ATP binding"/>
    <property type="evidence" value="ECO:0007669"/>
    <property type="project" value="UniProtKB-KW"/>
</dbReference>
<dbReference type="InterPro" id="IPR011709">
    <property type="entry name" value="DEAD-box_helicase_OB_fold"/>
</dbReference>
<keyword evidence="7" id="KW-0347">Helicase</keyword>
<evidence type="ECO:0000256" key="2">
    <source>
        <dbReference type="ARBA" id="ARBA00012552"/>
    </source>
</evidence>
<organism evidence="15 16">
    <name type="scientific">Laccaria amethystina LaAM-08-1</name>
    <dbReference type="NCBI Taxonomy" id="1095629"/>
    <lineage>
        <taxon>Eukaryota</taxon>
        <taxon>Fungi</taxon>
        <taxon>Dikarya</taxon>
        <taxon>Basidiomycota</taxon>
        <taxon>Agaricomycotina</taxon>
        <taxon>Agaricomycetes</taxon>
        <taxon>Agaricomycetidae</taxon>
        <taxon>Agaricales</taxon>
        <taxon>Agaricineae</taxon>
        <taxon>Hydnangiaceae</taxon>
        <taxon>Laccaria</taxon>
    </lineage>
</organism>
<feature type="region of interest" description="Disordered" evidence="12">
    <location>
        <begin position="197"/>
        <end position="226"/>
    </location>
</feature>
<dbReference type="InterPro" id="IPR027417">
    <property type="entry name" value="P-loop_NTPase"/>
</dbReference>
<dbReference type="Proteomes" id="UP000054477">
    <property type="component" value="Unassembled WGS sequence"/>
</dbReference>
<keyword evidence="10" id="KW-0809">Transit peptide</keyword>
<keyword evidence="6" id="KW-0378">Hydrolase</keyword>
<dbReference type="Pfam" id="PF00270">
    <property type="entry name" value="DEAD"/>
    <property type="match status" value="1"/>
</dbReference>
<dbReference type="PROSITE" id="PS51194">
    <property type="entry name" value="HELICASE_CTER"/>
    <property type="match status" value="1"/>
</dbReference>
<name>A0A0C9X3Z5_9AGAR</name>
<dbReference type="SMART" id="SM00487">
    <property type="entry name" value="DEXDc"/>
    <property type="match status" value="1"/>
</dbReference>
<evidence type="ECO:0000256" key="1">
    <source>
        <dbReference type="ARBA" id="ARBA00004229"/>
    </source>
</evidence>
<dbReference type="OrthoDB" id="5600252at2759"/>
<feature type="domain" description="Helicase ATP-binding" evidence="13">
    <location>
        <begin position="645"/>
        <end position="823"/>
    </location>
</feature>
<keyword evidence="16" id="KW-1185">Reference proteome</keyword>
<dbReference type="InterPro" id="IPR009060">
    <property type="entry name" value="UBA-like_sf"/>
</dbReference>
<dbReference type="InterPro" id="IPR056890">
    <property type="entry name" value="UBA_DHX29-like"/>
</dbReference>
<dbReference type="Pfam" id="PF07717">
    <property type="entry name" value="OB_NTP_bind"/>
    <property type="match status" value="1"/>
</dbReference>
<dbReference type="CDD" id="cd18791">
    <property type="entry name" value="SF2_C_RHA"/>
    <property type="match status" value="1"/>
</dbReference>
<feature type="compositionally biased region" description="Polar residues" evidence="12">
    <location>
        <begin position="202"/>
        <end position="226"/>
    </location>
</feature>
<dbReference type="CDD" id="cd17917">
    <property type="entry name" value="DEXHc_RHA-like"/>
    <property type="match status" value="1"/>
</dbReference>
<gene>
    <name evidence="15" type="ORF">K443DRAFT_2674</name>
</gene>
<evidence type="ECO:0000256" key="7">
    <source>
        <dbReference type="ARBA" id="ARBA00022806"/>
    </source>
</evidence>
<keyword evidence="9" id="KW-0694">RNA-binding</keyword>
<dbReference type="SUPFAM" id="SSF52540">
    <property type="entry name" value="P-loop containing nucleoside triphosphate hydrolases"/>
    <property type="match status" value="1"/>
</dbReference>
<evidence type="ECO:0000256" key="11">
    <source>
        <dbReference type="ARBA" id="ARBA00047984"/>
    </source>
</evidence>
<evidence type="ECO:0000313" key="15">
    <source>
        <dbReference type="EMBL" id="KIK06865.1"/>
    </source>
</evidence>
<dbReference type="InterPro" id="IPR011545">
    <property type="entry name" value="DEAD/DEAH_box_helicase_dom"/>
</dbReference>
<dbReference type="HOGENOM" id="CLU_001832_1_3_1"/>
<dbReference type="SMART" id="SM00847">
    <property type="entry name" value="HA2"/>
    <property type="match status" value="1"/>
</dbReference>
<reference evidence="15 16" key="1">
    <citation type="submission" date="2014-04" db="EMBL/GenBank/DDBJ databases">
        <authorList>
            <consortium name="DOE Joint Genome Institute"/>
            <person name="Kuo A."/>
            <person name="Kohler A."/>
            <person name="Nagy L.G."/>
            <person name="Floudas D."/>
            <person name="Copeland A."/>
            <person name="Barry K.W."/>
            <person name="Cichocki N."/>
            <person name="Veneault-Fourrey C."/>
            <person name="LaButti K."/>
            <person name="Lindquist E.A."/>
            <person name="Lipzen A."/>
            <person name="Lundell T."/>
            <person name="Morin E."/>
            <person name="Murat C."/>
            <person name="Sun H."/>
            <person name="Tunlid A."/>
            <person name="Henrissat B."/>
            <person name="Grigoriev I.V."/>
            <person name="Hibbett D.S."/>
            <person name="Martin F."/>
            <person name="Nordberg H.P."/>
            <person name="Cantor M.N."/>
            <person name="Hua S.X."/>
        </authorList>
    </citation>
    <scope>NUCLEOTIDE SEQUENCE [LARGE SCALE GENOMIC DNA]</scope>
    <source>
        <strain evidence="15 16">LaAM-08-1</strain>
    </source>
</reference>
<dbReference type="Pfam" id="PF21010">
    <property type="entry name" value="HA2_C"/>
    <property type="match status" value="1"/>
</dbReference>
<dbReference type="GO" id="GO:0003723">
    <property type="term" value="F:RNA binding"/>
    <property type="evidence" value="ECO:0007669"/>
    <property type="project" value="UniProtKB-KW"/>
</dbReference>
<dbReference type="EMBL" id="KN838550">
    <property type="protein sequence ID" value="KIK06865.1"/>
    <property type="molecule type" value="Genomic_DNA"/>
</dbReference>
<dbReference type="FunFam" id="1.20.120.1080:FF:000002">
    <property type="entry name" value="Putative ATP-dependent RNA helicase DHX36"/>
    <property type="match status" value="1"/>
</dbReference>
<evidence type="ECO:0000256" key="6">
    <source>
        <dbReference type="ARBA" id="ARBA00022801"/>
    </source>
</evidence>
<dbReference type="SMART" id="SM00490">
    <property type="entry name" value="HELICc"/>
    <property type="match status" value="1"/>
</dbReference>
<dbReference type="Pfam" id="PF00271">
    <property type="entry name" value="Helicase_C"/>
    <property type="match status" value="1"/>
</dbReference>
<protein>
    <recommendedName>
        <fullName evidence="2">RNA helicase</fullName>
        <ecNumber evidence="2">3.6.4.13</ecNumber>
    </recommendedName>
</protein>
<accession>A0A0C9X3Z5</accession>
<feature type="domain" description="Helicase C-terminal" evidence="14">
    <location>
        <begin position="916"/>
        <end position="1099"/>
    </location>
</feature>
<dbReference type="FunFam" id="3.40.50.300:FF:000500">
    <property type="entry name" value="ATP-dependent RNA helicase DHX29"/>
    <property type="match status" value="1"/>
</dbReference>
<evidence type="ECO:0000256" key="12">
    <source>
        <dbReference type="SAM" id="MobiDB-lite"/>
    </source>
</evidence>
<dbReference type="SUPFAM" id="SSF46934">
    <property type="entry name" value="UBA-like"/>
    <property type="match status" value="1"/>
</dbReference>
<evidence type="ECO:0000259" key="14">
    <source>
        <dbReference type="PROSITE" id="PS51194"/>
    </source>
</evidence>
<keyword evidence="5" id="KW-0547">Nucleotide-binding</keyword>
<dbReference type="STRING" id="1095629.A0A0C9X3Z5"/>
<dbReference type="InterPro" id="IPR014001">
    <property type="entry name" value="Helicase_ATP-bd"/>
</dbReference>
<dbReference type="PROSITE" id="PS51192">
    <property type="entry name" value="HELICASE_ATP_BIND_1"/>
    <property type="match status" value="1"/>
</dbReference>
<feature type="region of interest" description="Disordered" evidence="12">
    <location>
        <begin position="1"/>
        <end position="20"/>
    </location>
</feature>
<evidence type="ECO:0000259" key="13">
    <source>
        <dbReference type="PROSITE" id="PS51192"/>
    </source>
</evidence>
<evidence type="ECO:0000256" key="10">
    <source>
        <dbReference type="ARBA" id="ARBA00022946"/>
    </source>
</evidence>
<dbReference type="FunFam" id="3.40.50.300:FF:000819">
    <property type="entry name" value="ATP dependent RNA helicase, putative"/>
    <property type="match status" value="1"/>
</dbReference>
<evidence type="ECO:0000256" key="4">
    <source>
        <dbReference type="ARBA" id="ARBA00022640"/>
    </source>
</evidence>
<dbReference type="PANTHER" id="PTHR18934:SF145">
    <property type="entry name" value="ATP-DEPENDENT RNA HELICASE DHX57-RELATED"/>
    <property type="match status" value="1"/>
</dbReference>
<evidence type="ECO:0000256" key="9">
    <source>
        <dbReference type="ARBA" id="ARBA00022884"/>
    </source>
</evidence>
<comment type="catalytic activity">
    <reaction evidence="11">
        <text>ATP + H2O = ADP + phosphate + H(+)</text>
        <dbReference type="Rhea" id="RHEA:13065"/>
        <dbReference type="ChEBI" id="CHEBI:15377"/>
        <dbReference type="ChEBI" id="CHEBI:15378"/>
        <dbReference type="ChEBI" id="CHEBI:30616"/>
        <dbReference type="ChEBI" id="CHEBI:43474"/>
        <dbReference type="ChEBI" id="CHEBI:456216"/>
        <dbReference type="EC" id="3.6.4.13"/>
    </reaction>
</comment>
<dbReference type="InterPro" id="IPR007502">
    <property type="entry name" value="Helicase-assoc_dom"/>
</dbReference>
<keyword evidence="3" id="KW-0150">Chloroplast</keyword>
<dbReference type="GO" id="GO:0016787">
    <property type="term" value="F:hydrolase activity"/>
    <property type="evidence" value="ECO:0007669"/>
    <property type="project" value="UniProtKB-KW"/>
</dbReference>
<evidence type="ECO:0000313" key="16">
    <source>
        <dbReference type="Proteomes" id="UP000054477"/>
    </source>
</evidence>
<dbReference type="Gene3D" id="1.20.120.1080">
    <property type="match status" value="1"/>
</dbReference>
<dbReference type="Pfam" id="PF24899">
    <property type="entry name" value="UBA_DHX29"/>
    <property type="match status" value="1"/>
</dbReference>
<keyword evidence="4" id="KW-0934">Plastid</keyword>
<dbReference type="GO" id="GO:0003724">
    <property type="term" value="F:RNA helicase activity"/>
    <property type="evidence" value="ECO:0007669"/>
    <property type="project" value="UniProtKB-EC"/>
</dbReference>
<dbReference type="PANTHER" id="PTHR18934">
    <property type="entry name" value="ATP-DEPENDENT RNA HELICASE"/>
    <property type="match status" value="1"/>
</dbReference>
<evidence type="ECO:0000256" key="3">
    <source>
        <dbReference type="ARBA" id="ARBA00022528"/>
    </source>
</evidence>
<dbReference type="EC" id="3.6.4.13" evidence="2"/>
<reference evidence="16" key="2">
    <citation type="submission" date="2015-01" db="EMBL/GenBank/DDBJ databases">
        <title>Evolutionary Origins and Diversification of the Mycorrhizal Mutualists.</title>
        <authorList>
            <consortium name="DOE Joint Genome Institute"/>
            <consortium name="Mycorrhizal Genomics Consortium"/>
            <person name="Kohler A."/>
            <person name="Kuo A."/>
            <person name="Nagy L.G."/>
            <person name="Floudas D."/>
            <person name="Copeland A."/>
            <person name="Barry K.W."/>
            <person name="Cichocki N."/>
            <person name="Veneault-Fourrey C."/>
            <person name="LaButti K."/>
            <person name="Lindquist E.A."/>
            <person name="Lipzen A."/>
            <person name="Lundell T."/>
            <person name="Morin E."/>
            <person name="Murat C."/>
            <person name="Riley R."/>
            <person name="Ohm R."/>
            <person name="Sun H."/>
            <person name="Tunlid A."/>
            <person name="Henrissat B."/>
            <person name="Grigoriev I.V."/>
            <person name="Hibbett D.S."/>
            <person name="Martin F."/>
        </authorList>
    </citation>
    <scope>NUCLEOTIDE SEQUENCE [LARGE SCALE GENOMIC DNA]</scope>
    <source>
        <strain evidence="16">LaAM-08-1</strain>
    </source>
</reference>
<evidence type="ECO:0000256" key="5">
    <source>
        <dbReference type="ARBA" id="ARBA00022741"/>
    </source>
</evidence>
<proteinExistence type="predicted"/>
<dbReference type="InterPro" id="IPR001650">
    <property type="entry name" value="Helicase_C-like"/>
</dbReference>
<sequence length="1472" mass="165798">MAKKKKTQLRPVARGFATTSVPKKVVQPQLTLDEQLPQTEDDADNEDTLLAANGIRGGDANIHESIDGFDPEKVEEQSLQNLIDRLQEKTEKEITRTVKAVEVDRRYSKTLPCLDIDSHLRDQILSLVEDLNKWDGQKSLEEPEEKAIARLGITYGVLRRLGFSEERVEECLRCIDGVDLEEAYEWLYIHCSENELQEKSTPEAQESTTPRTSVSRNLKTPQTPRLPSQFLLPKLALQKGKGLDVNAPAFIPKMPSTPKVFADDEETIKSRILETYNEASDSDFEHSEFDNLTIEYVRLRLRYENLASNRRSTSINDELSMLRARLDAITENYLFDEKEAKAHYRSEREKADSSALQKKLESSLPPIHESPLQKKHSQILQLVPSAPQVAATDVFADDDSSDSVGGVLDFLDDVSSTEINVPGGTFSLRNMALPKHWSGRTPKTLLHDSVAKADRYAAISYNIISGHSRARRASVAILWEGKKRDEWSMEDVACPDDGQAEQYISTVALHALSFPLTDGFAAGTPITSHNHTFFRLLPAVYRGLWEDLEAARKIRDDSINRSIWAKLRTIIEGKLEGSVKVNNKLSKLTFEKQDVDPSPPLPNNQEIFSEQIASGFRTRQASGSYQEMLTQRNTLPIAQHRAEILKILANSQVLVLSGETGCGKSTQVPSFILEDHLSQGRPCKIYCTEPRRISAISLAQRVSRELGDPPNVVGTANSLVGYSIRLESFISRNTRLAFVTNGIALRMLEGGSGSDGKGTAFDEITHIIVDEVHERTIESDFLLIVLKSLLERKPDLKVILMSATVDAEKISTFFGGCPTMHVPGRTFPVDIRYLEDAVEYTKWSVAEGSPYARRLYDKFYQGRARPDWAEETINGGDDDDDDGNCQSKNMKLEKRYSPETAFTLNLFDERLIPYDLILRLLEKICFEDASYSSYSSAILIFMPGLGEIRRLHNMLAEHSDFGSNTFRLYPLHSTLSNENQGAVFDVPPPGVRKIVIGELHTTNIAETGITIPDITCVIDSGKHREMRFDEKRQISRLVETFIARSNAAQRRGRAGRVQQGLCFHLFTKIRHDTQMADSPLPEMMRLSLSDLALRIKIIKVNLGTSIEDVLSRAMDPPVSINVQRAVSMLVRALTPTEEITPMGRLLSKLPTDVHLGKFLLISTLFRCLDPALTIAAALNSKSPFVSPLGLEQEADRAKSSFRVENSDFLTIHNAFLSWRRASTNLAFVRKFCRVNYLSHQNLQQIEELRQQFLGYIFVFLLDAIYPLESSRYLIDSNFIQVDKSFISELNRIRYGRSRTRFVTIPPELDSNSNNAFLVHSALTAGLYPKILTIDAKNGEMRTVTNNQHALFHPSSVNFGRKPNDFGVNHLFYFTLMHSKKLYAWETGPAEDISLLLLCGECDFKLIANMVSIDRKIKFCIPPKTSVALKLLREQLGNVLAHQFRNKTLMQSHLQWNETGLMVLGKVKPEGKS</sequence>
<dbReference type="Gene3D" id="3.40.50.300">
    <property type="entry name" value="P-loop containing nucleotide triphosphate hydrolases"/>
    <property type="match status" value="2"/>
</dbReference>
<comment type="subcellular location">
    <subcellularLocation>
        <location evidence="1">Plastid</location>
        <location evidence="1">Chloroplast</location>
    </subcellularLocation>
</comment>
<keyword evidence="8" id="KW-0067">ATP-binding</keyword>